<accession>A0AAV4VW76</accession>
<organism evidence="1 2">
    <name type="scientific">Caerostris extrusa</name>
    <name type="common">Bark spider</name>
    <name type="synonym">Caerostris bankana</name>
    <dbReference type="NCBI Taxonomy" id="172846"/>
    <lineage>
        <taxon>Eukaryota</taxon>
        <taxon>Metazoa</taxon>
        <taxon>Ecdysozoa</taxon>
        <taxon>Arthropoda</taxon>
        <taxon>Chelicerata</taxon>
        <taxon>Arachnida</taxon>
        <taxon>Araneae</taxon>
        <taxon>Araneomorphae</taxon>
        <taxon>Entelegynae</taxon>
        <taxon>Araneoidea</taxon>
        <taxon>Araneidae</taxon>
        <taxon>Caerostris</taxon>
    </lineage>
</organism>
<dbReference type="AlphaFoldDB" id="A0AAV4VW76"/>
<evidence type="ECO:0000313" key="1">
    <source>
        <dbReference type="EMBL" id="GIY74214.1"/>
    </source>
</evidence>
<reference evidence="1 2" key="1">
    <citation type="submission" date="2021-06" db="EMBL/GenBank/DDBJ databases">
        <title>Caerostris extrusa draft genome.</title>
        <authorList>
            <person name="Kono N."/>
            <person name="Arakawa K."/>
        </authorList>
    </citation>
    <scope>NUCLEOTIDE SEQUENCE [LARGE SCALE GENOMIC DNA]</scope>
</reference>
<protein>
    <submittedName>
        <fullName evidence="1">Uncharacterized protein</fullName>
    </submittedName>
</protein>
<evidence type="ECO:0000313" key="2">
    <source>
        <dbReference type="Proteomes" id="UP001054945"/>
    </source>
</evidence>
<gene>
    <name evidence="1" type="ORF">CEXT_804841</name>
</gene>
<dbReference type="EMBL" id="BPLR01015183">
    <property type="protein sequence ID" value="GIY74214.1"/>
    <property type="molecule type" value="Genomic_DNA"/>
</dbReference>
<name>A0AAV4VW76_CAEEX</name>
<dbReference type="Proteomes" id="UP001054945">
    <property type="component" value="Unassembled WGS sequence"/>
</dbReference>
<comment type="caution">
    <text evidence="1">The sequence shown here is derived from an EMBL/GenBank/DDBJ whole genome shotgun (WGS) entry which is preliminary data.</text>
</comment>
<sequence length="54" mass="6161">CYNPFLYAWLNENFRKGIHDRFALLQVKSSGSKILSPGGLSAERQTNLAMVMRM</sequence>
<keyword evidence="2" id="KW-1185">Reference proteome</keyword>
<proteinExistence type="predicted"/>
<feature type="non-terminal residue" evidence="1">
    <location>
        <position position="1"/>
    </location>
</feature>